<dbReference type="KEGG" id="els:114830326"/>
<keyword evidence="3" id="KW-0648">Protein biosynthesis</keyword>
<dbReference type="GeneTree" id="ENSGT00940000154950"/>
<dbReference type="CTD" id="494049"/>
<dbReference type="Pfam" id="PF01588">
    <property type="entry name" value="tRNA_bind"/>
    <property type="match status" value="1"/>
</dbReference>
<proteinExistence type="predicted"/>
<evidence type="ECO:0000259" key="6">
    <source>
        <dbReference type="PROSITE" id="PS50886"/>
    </source>
</evidence>
<protein>
    <recommendedName>
        <fullName evidence="6">tRNA-binding domain-containing protein</fullName>
    </recommendedName>
</protein>
<dbReference type="Bgee" id="ENSELUG00000033372">
    <property type="expression patterns" value="Expressed in muscle tissue and 13 other cell types or tissues"/>
</dbReference>
<dbReference type="InterPro" id="IPR051270">
    <property type="entry name" value="Tyrosine-tRNA_ligase_regulator"/>
</dbReference>
<dbReference type="GO" id="GO:0000049">
    <property type="term" value="F:tRNA binding"/>
    <property type="evidence" value="ECO:0007669"/>
    <property type="project" value="UniProtKB-UniRule"/>
</dbReference>
<dbReference type="InParanoid" id="A0A6Q2Y0R8"/>
<dbReference type="OMA" id="HEVSNHP"/>
<dbReference type="AlphaFoldDB" id="A0A6Q2Y0R8"/>
<dbReference type="PROSITE" id="PS50886">
    <property type="entry name" value="TRBD"/>
    <property type="match status" value="1"/>
</dbReference>
<dbReference type="RefSeq" id="XP_028973687.2">
    <property type="nucleotide sequence ID" value="XM_029117854.2"/>
</dbReference>
<organism evidence="7 8">
    <name type="scientific">Esox lucius</name>
    <name type="common">Northern pike</name>
    <dbReference type="NCBI Taxonomy" id="8010"/>
    <lineage>
        <taxon>Eukaryota</taxon>
        <taxon>Metazoa</taxon>
        <taxon>Chordata</taxon>
        <taxon>Craniata</taxon>
        <taxon>Vertebrata</taxon>
        <taxon>Euteleostomi</taxon>
        <taxon>Actinopterygii</taxon>
        <taxon>Neopterygii</taxon>
        <taxon>Teleostei</taxon>
        <taxon>Protacanthopterygii</taxon>
        <taxon>Esociformes</taxon>
        <taxon>Esocidae</taxon>
        <taxon>Esox</taxon>
    </lineage>
</organism>
<dbReference type="Gene3D" id="2.40.50.140">
    <property type="entry name" value="Nucleic acid-binding proteins"/>
    <property type="match status" value="1"/>
</dbReference>
<accession>A0A6Q2Y0R8</accession>
<evidence type="ECO:0000313" key="8">
    <source>
        <dbReference type="Proteomes" id="UP000265140"/>
    </source>
</evidence>
<feature type="region of interest" description="Disordered" evidence="5">
    <location>
        <begin position="1"/>
        <end position="22"/>
    </location>
</feature>
<keyword evidence="2 4" id="KW-0694">RNA-binding</keyword>
<evidence type="ECO:0000256" key="2">
    <source>
        <dbReference type="ARBA" id="ARBA00022884"/>
    </source>
</evidence>
<dbReference type="PANTHER" id="PTHR11586:SF42">
    <property type="entry name" value="AMINOACYL TRNA SYNTHASE COMPLEX-INTERACTING MULTIFUNCTIONAL PROTEIN 1"/>
    <property type="match status" value="1"/>
</dbReference>
<feature type="domain" description="TRNA-binding" evidence="6">
    <location>
        <begin position="151"/>
        <end position="261"/>
    </location>
</feature>
<sequence length="321" mass="35327">MAESSNSPNHRHSIPGLSSLGKLDPKETEMIMEYFKTQVLLLQEKALLQASVREEKKLLVENAKLKKDICDLKALLTEKQQKKKAKAAAAKLNATDSTNLGGTAAPPDPGTCPRPALYRERDGRRRRGGEKKGRKEGHNSDSAFEEEARVDVSRLDLRIGRIVGIRYHPLAGALYVQEVDLGEPAPRTVVSALRHIPKEQLQGHLAVLLCNVRPCRVKGVVSTAMVLCGSAPNDSDDVNGDEIQMELLEPPSNAVPGDRITFQDYPGEPDRVLSPRERLWERILPDLQTDSRGVATYRGAGFEVRGKGLCRVSTLTNSSIK</sequence>
<dbReference type="SUPFAM" id="SSF50249">
    <property type="entry name" value="Nucleic acid-binding proteins"/>
    <property type="match status" value="1"/>
</dbReference>
<evidence type="ECO:0000256" key="5">
    <source>
        <dbReference type="SAM" id="MobiDB-lite"/>
    </source>
</evidence>
<dbReference type="InterPro" id="IPR002547">
    <property type="entry name" value="tRNA-bd_dom"/>
</dbReference>
<reference evidence="7" key="3">
    <citation type="submission" date="2025-08" db="UniProtKB">
        <authorList>
            <consortium name="Ensembl"/>
        </authorList>
    </citation>
    <scope>IDENTIFICATION</scope>
</reference>
<reference evidence="8" key="1">
    <citation type="journal article" date="2014" name="PLoS ONE">
        <title>The genome and linkage map of the northern pike (Esox lucius): conserved synteny revealed between the salmonid sister group and the Neoteleostei.</title>
        <authorList>
            <person name="Rondeau E.B."/>
            <person name="Minkley D.R."/>
            <person name="Leong J.S."/>
            <person name="Messmer A.M."/>
            <person name="Jantzen J.R."/>
            <person name="von Schalburg K.R."/>
            <person name="Lemon C."/>
            <person name="Bird N.H."/>
            <person name="Koop B.F."/>
        </authorList>
    </citation>
    <scope>NUCLEOTIDE SEQUENCE</scope>
</reference>
<keyword evidence="1 4" id="KW-0820">tRNA-binding</keyword>
<evidence type="ECO:0000256" key="3">
    <source>
        <dbReference type="ARBA" id="ARBA00022917"/>
    </source>
</evidence>
<feature type="region of interest" description="Disordered" evidence="5">
    <location>
        <begin position="96"/>
        <end position="144"/>
    </location>
</feature>
<evidence type="ECO:0000256" key="4">
    <source>
        <dbReference type="PROSITE-ProRule" id="PRU00209"/>
    </source>
</evidence>
<dbReference type="GeneID" id="114830326"/>
<dbReference type="PANTHER" id="PTHR11586">
    <property type="entry name" value="TRNA-AMINOACYLATION COFACTOR ARC1 FAMILY MEMBER"/>
    <property type="match status" value="1"/>
</dbReference>
<reference evidence="7" key="2">
    <citation type="submission" date="2020-02" db="EMBL/GenBank/DDBJ databases">
        <title>Esox lucius (northern pike) genome, fEsoLuc1, primary haplotype.</title>
        <authorList>
            <person name="Myers G."/>
            <person name="Karagic N."/>
            <person name="Meyer A."/>
            <person name="Pippel M."/>
            <person name="Reichard M."/>
            <person name="Winkler S."/>
            <person name="Tracey A."/>
            <person name="Sims Y."/>
            <person name="Howe K."/>
            <person name="Rhie A."/>
            <person name="Formenti G."/>
            <person name="Durbin R."/>
            <person name="Fedrigo O."/>
            <person name="Jarvis E.D."/>
        </authorList>
    </citation>
    <scope>NUCLEOTIDE SEQUENCE [LARGE SCALE GENOMIC DNA]</scope>
</reference>
<evidence type="ECO:0000313" key="7">
    <source>
        <dbReference type="Ensembl" id="ENSELUP00000058951.2"/>
    </source>
</evidence>
<feature type="compositionally biased region" description="Basic and acidic residues" evidence="5">
    <location>
        <begin position="130"/>
        <end position="139"/>
    </location>
</feature>
<dbReference type="GO" id="GO:0006412">
    <property type="term" value="P:translation"/>
    <property type="evidence" value="ECO:0007669"/>
    <property type="project" value="UniProtKB-KW"/>
</dbReference>
<dbReference type="Proteomes" id="UP000265140">
    <property type="component" value="Chromosome 24"/>
</dbReference>
<name>A0A6Q2Y0R8_ESOLU</name>
<evidence type="ECO:0000256" key="1">
    <source>
        <dbReference type="ARBA" id="ARBA00022555"/>
    </source>
</evidence>
<reference evidence="7" key="4">
    <citation type="submission" date="2025-09" db="UniProtKB">
        <authorList>
            <consortium name="Ensembl"/>
        </authorList>
    </citation>
    <scope>IDENTIFICATION</scope>
</reference>
<keyword evidence="8" id="KW-1185">Reference proteome</keyword>
<dbReference type="Ensembl" id="ENSELUT00000051813.2">
    <property type="protein sequence ID" value="ENSELUP00000058951.2"/>
    <property type="gene ID" value="ENSELUG00000033372.2"/>
</dbReference>
<dbReference type="InterPro" id="IPR012340">
    <property type="entry name" value="NA-bd_OB-fold"/>
</dbReference>